<organism evidence="1 2">
    <name type="scientific">Globisporangium ultimum (strain ATCC 200006 / CBS 805.95 / DAOM BR144)</name>
    <name type="common">Pythium ultimum</name>
    <dbReference type="NCBI Taxonomy" id="431595"/>
    <lineage>
        <taxon>Eukaryota</taxon>
        <taxon>Sar</taxon>
        <taxon>Stramenopiles</taxon>
        <taxon>Oomycota</taxon>
        <taxon>Peronosporomycetes</taxon>
        <taxon>Pythiales</taxon>
        <taxon>Pythiaceae</taxon>
        <taxon>Globisporangium</taxon>
    </lineage>
</organism>
<evidence type="ECO:0000313" key="1">
    <source>
        <dbReference type="EnsemblProtists" id="PYU1_T005522"/>
    </source>
</evidence>
<evidence type="ECO:0000313" key="2">
    <source>
        <dbReference type="Proteomes" id="UP000019132"/>
    </source>
</evidence>
<sequence length="389" mass="42799">MVATDSKALRECSACEQQLPAGAFSRNQLLKDNAKCKSCVAAMLLQEAQLNSEGELKLKRCVQCFQDLEKDAFSKRQYHILDGKCIACVTELERAAAGAAIHTAGKWSYDQCYRACHRGKTGGVAVRIKCNIASPILGFIPLGRVFCATAVIYNEQGDPMVKLESLSCVEGISEENQAKSRDGWVPCRSIRNEVMVEPHSGPFNSSKFYRCVIEGCKARVAPDLELPEIGYVLYGDVVEVVEAQVSSDGIVFLQLHKRYFDESAWVVERTLDNESVLNEIEGPSQEHAKYRCVQESGAPTRLEPSLASPPIGRIACGTVVTVVERVVTLERQVFLKVEPSSLPQGQRAQRNKKSKDNDMEAIAAAAVWVIETSTCCASVMIKLQARFSP</sequence>
<proteinExistence type="predicted"/>
<dbReference type="AlphaFoldDB" id="K3WKN0"/>
<dbReference type="EMBL" id="GL376633">
    <property type="status" value="NOT_ANNOTATED_CDS"/>
    <property type="molecule type" value="Genomic_DNA"/>
</dbReference>
<dbReference type="Proteomes" id="UP000019132">
    <property type="component" value="Unassembled WGS sequence"/>
</dbReference>
<name>K3WKN0_GLOUD</name>
<dbReference type="EnsemblProtists" id="PYU1_T005522">
    <property type="protein sequence ID" value="PYU1_T005522"/>
    <property type="gene ID" value="PYU1_G005511"/>
</dbReference>
<dbReference type="HOGENOM" id="CLU_059473_0_0_1"/>
<dbReference type="eggNOG" id="ENOG502QWC5">
    <property type="taxonomic scope" value="Eukaryota"/>
</dbReference>
<dbReference type="OMA" id="HVASKWK"/>
<dbReference type="VEuPathDB" id="FungiDB:PYU1_G005511"/>
<reference evidence="2" key="1">
    <citation type="journal article" date="2010" name="Genome Biol.">
        <title>Genome sequence of the necrotrophic plant pathogen Pythium ultimum reveals original pathogenicity mechanisms and effector repertoire.</title>
        <authorList>
            <person name="Levesque C.A."/>
            <person name="Brouwer H."/>
            <person name="Cano L."/>
            <person name="Hamilton J.P."/>
            <person name="Holt C."/>
            <person name="Huitema E."/>
            <person name="Raffaele S."/>
            <person name="Robideau G.P."/>
            <person name="Thines M."/>
            <person name="Win J."/>
            <person name="Zerillo M.M."/>
            <person name="Beakes G.W."/>
            <person name="Boore J.L."/>
            <person name="Busam D."/>
            <person name="Dumas B."/>
            <person name="Ferriera S."/>
            <person name="Fuerstenberg S.I."/>
            <person name="Gachon C.M."/>
            <person name="Gaulin E."/>
            <person name="Govers F."/>
            <person name="Grenville-Briggs L."/>
            <person name="Horner N."/>
            <person name="Hostetler J."/>
            <person name="Jiang R.H."/>
            <person name="Johnson J."/>
            <person name="Krajaejun T."/>
            <person name="Lin H."/>
            <person name="Meijer H.J."/>
            <person name="Moore B."/>
            <person name="Morris P."/>
            <person name="Phuntmart V."/>
            <person name="Puiu D."/>
            <person name="Shetty J."/>
            <person name="Stajich J.E."/>
            <person name="Tripathy S."/>
            <person name="Wawra S."/>
            <person name="van West P."/>
            <person name="Whitty B.R."/>
            <person name="Coutinho P.M."/>
            <person name="Henrissat B."/>
            <person name="Martin F."/>
            <person name="Thomas P.D."/>
            <person name="Tyler B.M."/>
            <person name="De Vries R.P."/>
            <person name="Kamoun S."/>
            <person name="Yandell M."/>
            <person name="Tisserat N."/>
            <person name="Buell C.R."/>
        </authorList>
    </citation>
    <scope>NUCLEOTIDE SEQUENCE</scope>
    <source>
        <strain evidence="2">DAOM:BR144</strain>
    </source>
</reference>
<reference evidence="1" key="3">
    <citation type="submission" date="2015-02" db="UniProtKB">
        <authorList>
            <consortium name="EnsemblProtists"/>
        </authorList>
    </citation>
    <scope>IDENTIFICATION</scope>
    <source>
        <strain evidence="1">DAOM BR144</strain>
    </source>
</reference>
<protein>
    <submittedName>
        <fullName evidence="1">Uncharacterized protein</fullName>
    </submittedName>
</protein>
<reference evidence="2" key="2">
    <citation type="submission" date="2010-04" db="EMBL/GenBank/DDBJ databases">
        <authorList>
            <person name="Buell R."/>
            <person name="Hamilton J."/>
            <person name="Hostetler J."/>
        </authorList>
    </citation>
    <scope>NUCLEOTIDE SEQUENCE [LARGE SCALE GENOMIC DNA]</scope>
    <source>
        <strain evidence="2">DAOM:BR144</strain>
    </source>
</reference>
<keyword evidence="2" id="KW-1185">Reference proteome</keyword>
<accession>K3WKN0</accession>
<dbReference type="InParanoid" id="K3WKN0"/>